<dbReference type="NCBIfam" id="NF003661">
    <property type="entry name" value="PRK05291.1-3"/>
    <property type="match status" value="1"/>
</dbReference>
<dbReference type="InterPro" id="IPR004520">
    <property type="entry name" value="GTPase_MnmE"/>
</dbReference>
<evidence type="ECO:0000256" key="2">
    <source>
        <dbReference type="ARBA" id="ARBA00004173"/>
    </source>
</evidence>
<dbReference type="FunFam" id="3.40.50.300:FF:000924">
    <property type="entry name" value="tRNA modification GTPase GTPBP3, mitochondrial"/>
    <property type="match status" value="1"/>
</dbReference>
<dbReference type="PROSITE" id="PS51709">
    <property type="entry name" value="G_TRME"/>
    <property type="match status" value="1"/>
</dbReference>
<comment type="subunit">
    <text evidence="12">Homodimer; forms a dimer in the presence of potassium. Interacts with MTO1; forms the GTPBP3-MTO1 complex composed of homodimers of GTPBP3 and MTO1.</text>
</comment>
<dbReference type="AlphaFoldDB" id="A0A8D1JE24"/>
<dbReference type="Pfam" id="PF12631">
    <property type="entry name" value="MnmE_helical"/>
    <property type="match status" value="1"/>
</dbReference>
<dbReference type="CDD" id="cd14858">
    <property type="entry name" value="TrmE_N"/>
    <property type="match status" value="1"/>
</dbReference>
<keyword evidence="5" id="KW-0547">Nucleotide-binding</keyword>
<evidence type="ECO:0000256" key="15">
    <source>
        <dbReference type="ARBA" id="ARBA00081428"/>
    </source>
</evidence>
<dbReference type="InterPro" id="IPR027417">
    <property type="entry name" value="P-loop_NTPase"/>
</dbReference>
<sequence length="492" mass="52117">MWRVLWTLVARAARGPLRPCPRQSSGAPALGPGSTIFALSSGQGRCGIAVIRTSGPASGHALRSLTAPRDLPPARKACLRLLSDPCSGEPLDRALVLWFPGPQSFTGEDCAEFHVHGGPAVVSGVLQALGSVPGLRPAEAGEFTRRAFAHGKLSLTEVEGLADLIHAETEAQRRQALRQLDGELGHLCQGWAETLTRALAHVEAYIDFGEDDNLEEGVLDQADSEVRELEVALGTHLRDARRGQRLRSGAHVVVAGPPNAGKSSLVNLLSQKPVSIVSPEPGTTRDVLETPVDLAGFPALLSDTAGLREGVGPVEKEGVRRAQKRLEQADLILAVLDASDLTSSSSCNFLDTVVIPTVAGSPHGSSQRLLLVLNKSDLLPSGGPDLHPDLPPYLLLSCLTGEGLDGLLEALRKELATLCGDPSTGPPLLTRARHQHHLQGCLDALGHYKQAKDLALAAEALRVARGHLARLTGRGGTEEILDIIFRDFCVGK</sequence>
<dbReference type="InterPro" id="IPR031168">
    <property type="entry name" value="G_TrmE"/>
</dbReference>
<evidence type="ECO:0000256" key="12">
    <source>
        <dbReference type="ARBA" id="ARBA00064845"/>
    </source>
</evidence>
<dbReference type="PANTHER" id="PTHR42714:SF2">
    <property type="entry name" value="TRNA MODIFICATION GTPASE GTPBP3, MITOCHONDRIAL"/>
    <property type="match status" value="1"/>
</dbReference>
<comment type="cofactor">
    <cofactor evidence="1">
        <name>K(+)</name>
        <dbReference type="ChEBI" id="CHEBI:29103"/>
    </cofactor>
</comment>
<dbReference type="InterPro" id="IPR025867">
    <property type="entry name" value="MnmE_helical"/>
</dbReference>
<evidence type="ECO:0000256" key="3">
    <source>
        <dbReference type="ARBA" id="ARBA00011043"/>
    </source>
</evidence>
<dbReference type="Gene3D" id="3.30.1360.120">
    <property type="entry name" value="Probable tRNA modification gtpase trme, domain 1"/>
    <property type="match status" value="1"/>
</dbReference>
<evidence type="ECO:0000256" key="11">
    <source>
        <dbReference type="ARBA" id="ARBA00059757"/>
    </source>
</evidence>
<accession>A0A8D1JE24</accession>
<evidence type="ECO:0000256" key="6">
    <source>
        <dbReference type="ARBA" id="ARBA00022801"/>
    </source>
</evidence>
<dbReference type="Pfam" id="PF10396">
    <property type="entry name" value="TrmE_N"/>
    <property type="match status" value="1"/>
</dbReference>
<evidence type="ECO:0000313" key="17">
    <source>
        <dbReference type="Ensembl" id="ENSSSCP00045045113.1"/>
    </source>
</evidence>
<comment type="similarity">
    <text evidence="3">Belongs to the TRAFAC class TrmE-Era-EngA-EngB-Septin-like GTPase superfamily. TrmE GTPase family.</text>
</comment>
<evidence type="ECO:0000259" key="16">
    <source>
        <dbReference type="PROSITE" id="PS51709"/>
    </source>
</evidence>
<feature type="domain" description="TrmE-type G" evidence="16">
    <location>
        <begin position="249"/>
        <end position="416"/>
    </location>
</feature>
<dbReference type="FunFam" id="3.30.1360.120:FF:000007">
    <property type="entry name" value="tRNA modification GTPase GTPBP3, mitochondrial"/>
    <property type="match status" value="1"/>
</dbReference>
<dbReference type="GO" id="GO:0003924">
    <property type="term" value="F:GTPase activity"/>
    <property type="evidence" value="ECO:0007669"/>
    <property type="project" value="InterPro"/>
</dbReference>
<dbReference type="PANTHER" id="PTHR42714">
    <property type="entry name" value="TRNA MODIFICATION GTPASE GTPBP3"/>
    <property type="match status" value="1"/>
</dbReference>
<comment type="function">
    <text evidence="11">GTPase component of the GTPBP3-MTO1 complex that catalyzes the 5-taurinomethyluridine (taum(5)U) modification at the 34th wobble position (U34) of mitochondrial tRNAs (mt-tRNAs), which plays a role in mt-tRNA decoding and mitochondrial translation. Taum(5)U formation on mammalian mt-tRNA requires the presence of both GTPBP3-mediated GTPase activity and MTO1 catalytic activity.</text>
</comment>
<comment type="subcellular location">
    <subcellularLocation>
        <location evidence="2">Mitochondrion</location>
    </subcellularLocation>
</comment>
<keyword evidence="9" id="KW-0342">GTP-binding</keyword>
<dbReference type="HAMAP" id="MF_00379">
    <property type="entry name" value="GTPase_MnmE"/>
    <property type="match status" value="1"/>
</dbReference>
<dbReference type="GO" id="GO:0005739">
    <property type="term" value="C:mitochondrion"/>
    <property type="evidence" value="ECO:0007669"/>
    <property type="project" value="UniProtKB-SubCell"/>
</dbReference>
<keyword evidence="7" id="KW-0809">Transit peptide</keyword>
<dbReference type="SUPFAM" id="SSF52540">
    <property type="entry name" value="P-loop containing nucleoside triphosphate hydrolases"/>
    <property type="match status" value="1"/>
</dbReference>
<dbReference type="Ensembl" id="ENSSSCT00045063914.1">
    <property type="protein sequence ID" value="ENSSSCP00045045113.1"/>
    <property type="gene ID" value="ENSSSCG00045036873.1"/>
</dbReference>
<keyword evidence="6" id="KW-0378">Hydrolase</keyword>
<evidence type="ECO:0000256" key="7">
    <source>
        <dbReference type="ARBA" id="ARBA00022946"/>
    </source>
</evidence>
<organism evidence="17 18">
    <name type="scientific">Sus scrofa</name>
    <name type="common">Pig</name>
    <dbReference type="NCBI Taxonomy" id="9823"/>
    <lineage>
        <taxon>Eukaryota</taxon>
        <taxon>Metazoa</taxon>
        <taxon>Chordata</taxon>
        <taxon>Craniata</taxon>
        <taxon>Vertebrata</taxon>
        <taxon>Euteleostomi</taxon>
        <taxon>Mammalia</taxon>
        <taxon>Eutheria</taxon>
        <taxon>Laurasiatheria</taxon>
        <taxon>Artiodactyla</taxon>
        <taxon>Suina</taxon>
        <taxon>Suidae</taxon>
        <taxon>Sus</taxon>
    </lineage>
</organism>
<dbReference type="SUPFAM" id="SSF116878">
    <property type="entry name" value="TrmE connector domain"/>
    <property type="match status" value="1"/>
</dbReference>
<dbReference type="Pfam" id="PF01926">
    <property type="entry name" value="MMR_HSR1"/>
    <property type="match status" value="1"/>
</dbReference>
<dbReference type="InterPro" id="IPR027368">
    <property type="entry name" value="MnmE_dom2"/>
</dbReference>
<evidence type="ECO:0000256" key="10">
    <source>
        <dbReference type="ARBA" id="ARBA00049117"/>
    </source>
</evidence>
<dbReference type="CDD" id="cd04164">
    <property type="entry name" value="trmE"/>
    <property type="match status" value="1"/>
</dbReference>
<comment type="catalytic activity">
    <reaction evidence="10">
        <text>GTP + H2O = GDP + phosphate + H(+)</text>
        <dbReference type="Rhea" id="RHEA:19669"/>
        <dbReference type="ChEBI" id="CHEBI:15377"/>
        <dbReference type="ChEBI" id="CHEBI:15378"/>
        <dbReference type="ChEBI" id="CHEBI:37565"/>
        <dbReference type="ChEBI" id="CHEBI:43474"/>
        <dbReference type="ChEBI" id="CHEBI:58189"/>
    </reaction>
    <physiologicalReaction direction="left-to-right" evidence="10">
        <dbReference type="Rhea" id="RHEA:19670"/>
    </physiologicalReaction>
</comment>
<dbReference type="NCBIfam" id="TIGR00231">
    <property type="entry name" value="small_GTP"/>
    <property type="match status" value="1"/>
</dbReference>
<protein>
    <recommendedName>
        <fullName evidence="13">5-taurinomethyluridine-[tRNA] synthase subunit GTPB3, mitochondrial</fullName>
    </recommendedName>
    <alternativeName>
        <fullName evidence="15">GTP-binding protein 3</fullName>
    </alternativeName>
    <alternativeName>
        <fullName evidence="14">tRNA modification GTPase GTPBP3, mitochondrial</fullName>
    </alternativeName>
</protein>
<dbReference type="Gene3D" id="3.40.50.300">
    <property type="entry name" value="P-loop containing nucleotide triphosphate hydrolases"/>
    <property type="match status" value="1"/>
</dbReference>
<dbReference type="GO" id="GO:0070900">
    <property type="term" value="P:mitochondrial tRNA modification"/>
    <property type="evidence" value="ECO:0007669"/>
    <property type="project" value="UniProtKB-ARBA"/>
</dbReference>
<evidence type="ECO:0000256" key="4">
    <source>
        <dbReference type="ARBA" id="ARBA00022694"/>
    </source>
</evidence>
<proteinExistence type="inferred from homology"/>
<dbReference type="InterPro" id="IPR018948">
    <property type="entry name" value="GTP-bd_TrmE_N"/>
</dbReference>
<keyword evidence="8" id="KW-0496">Mitochondrion</keyword>
<evidence type="ECO:0000256" key="8">
    <source>
        <dbReference type="ARBA" id="ARBA00023128"/>
    </source>
</evidence>
<dbReference type="InterPro" id="IPR005225">
    <property type="entry name" value="Small_GTP-bd"/>
</dbReference>
<evidence type="ECO:0000256" key="1">
    <source>
        <dbReference type="ARBA" id="ARBA00001958"/>
    </source>
</evidence>
<dbReference type="Gene3D" id="1.20.120.430">
    <property type="entry name" value="tRNA modification GTPase MnmE domain 2"/>
    <property type="match status" value="1"/>
</dbReference>
<dbReference type="Proteomes" id="UP000694728">
    <property type="component" value="Unplaced"/>
</dbReference>
<evidence type="ECO:0000313" key="18">
    <source>
        <dbReference type="Proteomes" id="UP000694728"/>
    </source>
</evidence>
<evidence type="ECO:0000256" key="13">
    <source>
        <dbReference type="ARBA" id="ARBA00069806"/>
    </source>
</evidence>
<evidence type="ECO:0000256" key="14">
    <source>
        <dbReference type="ARBA" id="ARBA00077869"/>
    </source>
</evidence>
<keyword evidence="4" id="KW-0819">tRNA processing</keyword>
<reference evidence="17" key="1">
    <citation type="submission" date="2025-08" db="UniProtKB">
        <authorList>
            <consortium name="Ensembl"/>
        </authorList>
    </citation>
    <scope>IDENTIFICATION</scope>
</reference>
<evidence type="ECO:0000256" key="9">
    <source>
        <dbReference type="ARBA" id="ARBA00023134"/>
    </source>
</evidence>
<name>A0A8D1JE24_PIG</name>
<gene>
    <name evidence="17" type="primary">GTPBP3</name>
</gene>
<dbReference type="InterPro" id="IPR006073">
    <property type="entry name" value="GTP-bd"/>
</dbReference>
<evidence type="ECO:0000256" key="5">
    <source>
        <dbReference type="ARBA" id="ARBA00022741"/>
    </source>
</evidence>
<dbReference type="InterPro" id="IPR027266">
    <property type="entry name" value="TrmE/GcvT-like"/>
</dbReference>
<dbReference type="GO" id="GO:0005525">
    <property type="term" value="F:GTP binding"/>
    <property type="evidence" value="ECO:0007669"/>
    <property type="project" value="UniProtKB-KW"/>
</dbReference>